<evidence type="ECO:0000256" key="1">
    <source>
        <dbReference type="ARBA" id="ARBA00006739"/>
    </source>
</evidence>
<name>A0A1F7WJV7_9BACT</name>
<protein>
    <recommendedName>
        <fullName evidence="4">Glycosyltransferase 2-like domain-containing protein</fullName>
    </recommendedName>
</protein>
<evidence type="ECO:0000259" key="4">
    <source>
        <dbReference type="Pfam" id="PF00535"/>
    </source>
</evidence>
<dbReference type="Gene3D" id="3.90.550.10">
    <property type="entry name" value="Spore Coat Polysaccharide Biosynthesis Protein SpsA, Chain A"/>
    <property type="match status" value="1"/>
</dbReference>
<comment type="caution">
    <text evidence="5">The sequence shown here is derived from an EMBL/GenBank/DDBJ whole genome shotgun (WGS) entry which is preliminary data.</text>
</comment>
<dbReference type="Pfam" id="PF00535">
    <property type="entry name" value="Glycos_transf_2"/>
    <property type="match status" value="1"/>
</dbReference>
<evidence type="ECO:0000313" key="6">
    <source>
        <dbReference type="Proteomes" id="UP000176198"/>
    </source>
</evidence>
<dbReference type="InterPro" id="IPR029044">
    <property type="entry name" value="Nucleotide-diphossugar_trans"/>
</dbReference>
<feature type="domain" description="Glycosyltransferase 2-like" evidence="4">
    <location>
        <begin position="9"/>
        <end position="202"/>
    </location>
</feature>
<dbReference type="SUPFAM" id="SSF53448">
    <property type="entry name" value="Nucleotide-diphospho-sugar transferases"/>
    <property type="match status" value="1"/>
</dbReference>
<keyword evidence="3" id="KW-0808">Transferase</keyword>
<dbReference type="Proteomes" id="UP000176198">
    <property type="component" value="Unassembled WGS sequence"/>
</dbReference>
<gene>
    <name evidence="5" type="ORF">A2115_03425</name>
</gene>
<evidence type="ECO:0000256" key="3">
    <source>
        <dbReference type="ARBA" id="ARBA00022679"/>
    </source>
</evidence>
<dbReference type="EMBL" id="MGFJ01000006">
    <property type="protein sequence ID" value="OGM03114.1"/>
    <property type="molecule type" value="Genomic_DNA"/>
</dbReference>
<evidence type="ECO:0000256" key="2">
    <source>
        <dbReference type="ARBA" id="ARBA00022676"/>
    </source>
</evidence>
<organism evidence="5 6">
    <name type="scientific">Candidatus Woesebacteria bacterium GWA1_41_8</name>
    <dbReference type="NCBI Taxonomy" id="1802471"/>
    <lineage>
        <taxon>Bacteria</taxon>
        <taxon>Candidatus Woeseibacteriota</taxon>
    </lineage>
</organism>
<dbReference type="CDD" id="cd04186">
    <property type="entry name" value="GT_2_like_c"/>
    <property type="match status" value="1"/>
</dbReference>
<keyword evidence="2" id="KW-0328">Glycosyltransferase</keyword>
<dbReference type="InterPro" id="IPR001173">
    <property type="entry name" value="Glyco_trans_2-like"/>
</dbReference>
<sequence length="309" mass="34928">MSNQAVKISVVIVNWNRKEDTLQCLSALAKSQLEGANGQIIVIDNASTDGSIEAIKGFHIKNFELRLIRNSTNLGFAKGNNIGMRAGMVWGADFILLINNDLSVSPELIKDMIGEAQEKSSSGAISPKIYFEKGFEFHKDRYKKTQLGKVIWYAGGDIDWDNVLGSNHGVDEVDEGQYEKTVETDFATGACMLLRREALNQVGIFDERYFMYLEDGDLCVRLKKKGWAVSYTPHAQAWHKVAQSSGIGSELNDYYITRNRLYFGFKYAPVRAKIALLREAARFLFSGRVWQKRAVRDFFFLRMGKGSFK</sequence>
<comment type="similarity">
    <text evidence="1">Belongs to the glycosyltransferase 2 family.</text>
</comment>
<dbReference type="GO" id="GO:0016757">
    <property type="term" value="F:glycosyltransferase activity"/>
    <property type="evidence" value="ECO:0007669"/>
    <property type="project" value="UniProtKB-KW"/>
</dbReference>
<proteinExistence type="inferred from homology"/>
<dbReference type="AlphaFoldDB" id="A0A1F7WJV7"/>
<reference evidence="5 6" key="1">
    <citation type="journal article" date="2016" name="Nat. Commun.">
        <title>Thousands of microbial genomes shed light on interconnected biogeochemical processes in an aquifer system.</title>
        <authorList>
            <person name="Anantharaman K."/>
            <person name="Brown C.T."/>
            <person name="Hug L.A."/>
            <person name="Sharon I."/>
            <person name="Castelle C.J."/>
            <person name="Probst A.J."/>
            <person name="Thomas B.C."/>
            <person name="Singh A."/>
            <person name="Wilkins M.J."/>
            <person name="Karaoz U."/>
            <person name="Brodie E.L."/>
            <person name="Williams K.H."/>
            <person name="Hubbard S.S."/>
            <person name="Banfield J.F."/>
        </authorList>
    </citation>
    <scope>NUCLEOTIDE SEQUENCE [LARGE SCALE GENOMIC DNA]</scope>
</reference>
<evidence type="ECO:0000313" key="5">
    <source>
        <dbReference type="EMBL" id="OGM03114.1"/>
    </source>
</evidence>
<dbReference type="PANTHER" id="PTHR43179:SF12">
    <property type="entry name" value="GALACTOFURANOSYLTRANSFERASE GLFT2"/>
    <property type="match status" value="1"/>
</dbReference>
<dbReference type="PANTHER" id="PTHR43179">
    <property type="entry name" value="RHAMNOSYLTRANSFERASE WBBL"/>
    <property type="match status" value="1"/>
</dbReference>
<accession>A0A1F7WJV7</accession>
<dbReference type="STRING" id="1802471.A2115_03425"/>